<organism evidence="2 3">
    <name type="scientific">Stentor coeruleus</name>
    <dbReference type="NCBI Taxonomy" id="5963"/>
    <lineage>
        <taxon>Eukaryota</taxon>
        <taxon>Sar</taxon>
        <taxon>Alveolata</taxon>
        <taxon>Ciliophora</taxon>
        <taxon>Postciliodesmatophora</taxon>
        <taxon>Heterotrichea</taxon>
        <taxon>Heterotrichida</taxon>
        <taxon>Stentoridae</taxon>
        <taxon>Stentor</taxon>
    </lineage>
</organism>
<keyword evidence="3" id="KW-1185">Reference proteome</keyword>
<evidence type="ECO:0000313" key="3">
    <source>
        <dbReference type="Proteomes" id="UP000187209"/>
    </source>
</evidence>
<dbReference type="OrthoDB" id="10451123at2759"/>
<accession>A0A1R2APY9</accession>
<name>A0A1R2APY9_9CILI</name>
<proteinExistence type="predicted"/>
<feature type="transmembrane region" description="Helical" evidence="1">
    <location>
        <begin position="12"/>
        <end position="32"/>
    </location>
</feature>
<keyword evidence="1" id="KW-1133">Transmembrane helix</keyword>
<protein>
    <submittedName>
        <fullName evidence="2">Uncharacterized protein</fullName>
    </submittedName>
</protein>
<gene>
    <name evidence="2" type="ORF">SteCoe_36497</name>
</gene>
<dbReference type="AlphaFoldDB" id="A0A1R2APY9"/>
<dbReference type="EMBL" id="MPUH01001678">
    <property type="protein sequence ID" value="OMJ66598.1"/>
    <property type="molecule type" value="Genomic_DNA"/>
</dbReference>
<sequence length="68" mass="7683">MEVRQMTQKARANMIISLAIIIALSYVIYIMLESSMSCIDVKGCLKSWCNIDWLPGNLKDAIKSNENC</sequence>
<reference evidence="2 3" key="1">
    <citation type="submission" date="2016-11" db="EMBL/GenBank/DDBJ databases">
        <title>The macronuclear genome of Stentor coeruleus: a giant cell with tiny introns.</title>
        <authorList>
            <person name="Slabodnick M."/>
            <person name="Ruby J.G."/>
            <person name="Reiff S.B."/>
            <person name="Swart E.C."/>
            <person name="Gosai S."/>
            <person name="Prabakaran S."/>
            <person name="Witkowska E."/>
            <person name="Larue G.E."/>
            <person name="Fisher S."/>
            <person name="Freeman R.M."/>
            <person name="Gunawardena J."/>
            <person name="Chu W."/>
            <person name="Stover N.A."/>
            <person name="Gregory B.D."/>
            <person name="Nowacki M."/>
            <person name="Derisi J."/>
            <person name="Roy S.W."/>
            <person name="Marshall W.F."/>
            <person name="Sood P."/>
        </authorList>
    </citation>
    <scope>NUCLEOTIDE SEQUENCE [LARGE SCALE GENOMIC DNA]</scope>
    <source>
        <strain evidence="2">WM001</strain>
    </source>
</reference>
<evidence type="ECO:0000313" key="2">
    <source>
        <dbReference type="EMBL" id="OMJ66598.1"/>
    </source>
</evidence>
<keyword evidence="1" id="KW-0812">Transmembrane</keyword>
<keyword evidence="1" id="KW-0472">Membrane</keyword>
<dbReference type="Proteomes" id="UP000187209">
    <property type="component" value="Unassembled WGS sequence"/>
</dbReference>
<comment type="caution">
    <text evidence="2">The sequence shown here is derived from an EMBL/GenBank/DDBJ whole genome shotgun (WGS) entry which is preliminary data.</text>
</comment>
<evidence type="ECO:0000256" key="1">
    <source>
        <dbReference type="SAM" id="Phobius"/>
    </source>
</evidence>